<keyword evidence="2 3" id="KW-0732">Signal</keyword>
<dbReference type="Pfam" id="PF07012">
    <property type="entry name" value="Curlin_rpt"/>
    <property type="match status" value="1"/>
</dbReference>
<dbReference type="GO" id="GO:0009289">
    <property type="term" value="C:pilus"/>
    <property type="evidence" value="ECO:0007669"/>
    <property type="project" value="InterPro"/>
</dbReference>
<dbReference type="RefSeq" id="WP_156712096.1">
    <property type="nucleotide sequence ID" value="NZ_WPHG01000002.1"/>
</dbReference>
<evidence type="ECO:0000313" key="5">
    <source>
        <dbReference type="Proteomes" id="UP000463224"/>
    </source>
</evidence>
<dbReference type="GO" id="GO:0007155">
    <property type="term" value="P:cell adhesion"/>
    <property type="evidence" value="ECO:0007669"/>
    <property type="project" value="InterPro"/>
</dbReference>
<dbReference type="InterPro" id="IPR009742">
    <property type="entry name" value="Curlin_rpt"/>
</dbReference>
<comment type="caution">
    <text evidence="4">The sequence shown here is derived from an EMBL/GenBank/DDBJ whole genome shotgun (WGS) entry which is preliminary data.</text>
</comment>
<name>A0A844QGD6_9HYPH</name>
<proteinExistence type="inferred from homology"/>
<comment type="similarity">
    <text evidence="1">Belongs to the CsgA/CsgB family.</text>
</comment>
<keyword evidence="5" id="KW-1185">Reference proteome</keyword>
<protein>
    <submittedName>
        <fullName evidence="4">Curlin</fullName>
    </submittedName>
</protein>
<dbReference type="EMBL" id="WPHG01000002">
    <property type="protein sequence ID" value="MVA97103.1"/>
    <property type="molecule type" value="Genomic_DNA"/>
</dbReference>
<reference evidence="4 5" key="1">
    <citation type="submission" date="2019-12" db="EMBL/GenBank/DDBJ databases">
        <title>Nitratireductor arenosus sp. nov., Isolated from sea sand, Jeju island, South Korea.</title>
        <authorList>
            <person name="Kim W."/>
        </authorList>
    </citation>
    <scope>NUCLEOTIDE SEQUENCE [LARGE SCALE GENOMIC DNA]</scope>
    <source>
        <strain evidence="4 5">CAU 1489</strain>
    </source>
</reference>
<evidence type="ECO:0000256" key="2">
    <source>
        <dbReference type="ARBA" id="ARBA00022729"/>
    </source>
</evidence>
<gene>
    <name evidence="4" type="ORF">GN330_07550</name>
</gene>
<feature type="chain" id="PRO_5032647112" evidence="3">
    <location>
        <begin position="30"/>
        <end position="138"/>
    </location>
</feature>
<accession>A0A844QGD6</accession>
<dbReference type="AlphaFoldDB" id="A0A844QGD6"/>
<organism evidence="4 5">
    <name type="scientific">Nitratireductor arenosus</name>
    <dbReference type="NCBI Taxonomy" id="2682096"/>
    <lineage>
        <taxon>Bacteria</taxon>
        <taxon>Pseudomonadati</taxon>
        <taxon>Pseudomonadota</taxon>
        <taxon>Alphaproteobacteria</taxon>
        <taxon>Hyphomicrobiales</taxon>
        <taxon>Phyllobacteriaceae</taxon>
        <taxon>Nitratireductor</taxon>
    </lineage>
</organism>
<evidence type="ECO:0000256" key="3">
    <source>
        <dbReference type="SAM" id="SignalP"/>
    </source>
</evidence>
<evidence type="ECO:0000313" key="4">
    <source>
        <dbReference type="EMBL" id="MVA97103.1"/>
    </source>
</evidence>
<feature type="signal peptide" evidence="3">
    <location>
        <begin position="1"/>
        <end position="29"/>
    </location>
</feature>
<sequence>MFFTATSRYSALLLAAAIGVAAPSVPASAGGSIGISIAPGTAEADRALRTGLQIYSLFNAARGNALVRQNGQRNQAGIAQAGRGNYGLVHQDGTGHSGTLAQNGDRNAYGLFQFGRDTRANVTQTGHGRSGATFLFGW</sequence>
<evidence type="ECO:0000256" key="1">
    <source>
        <dbReference type="ARBA" id="ARBA00009766"/>
    </source>
</evidence>
<dbReference type="Proteomes" id="UP000463224">
    <property type="component" value="Unassembled WGS sequence"/>
</dbReference>